<dbReference type="PANTHER" id="PTHR45947">
    <property type="entry name" value="SULFOQUINOVOSYL TRANSFERASE SQD2"/>
    <property type="match status" value="1"/>
</dbReference>
<evidence type="ECO:0000256" key="1">
    <source>
        <dbReference type="SAM" id="Phobius"/>
    </source>
</evidence>
<reference evidence="4" key="1">
    <citation type="submission" date="2022-06" db="EMBL/GenBank/DDBJ databases">
        <title>Nostosin G and Spiroidesin B from the Cyanobacterium Dolichospermum sp. NIES-1697.</title>
        <authorList>
            <person name="Phan C.-S."/>
            <person name="Mehjabin J.J."/>
            <person name="Anas A.R.J."/>
            <person name="Hayasaka M."/>
            <person name="Onoki R."/>
            <person name="Wang J."/>
            <person name="Umezawa T."/>
            <person name="Washio K."/>
            <person name="Morikawa M."/>
            <person name="Okino T."/>
        </authorList>
    </citation>
    <scope>NUCLEOTIDE SEQUENCE</scope>
    <source>
        <strain evidence="4">NIES-1697</strain>
    </source>
</reference>
<keyword evidence="5" id="KW-1185">Reference proteome</keyword>
<feature type="transmembrane region" description="Helical" evidence="1">
    <location>
        <begin position="121"/>
        <end position="142"/>
    </location>
</feature>
<dbReference type="InterPro" id="IPR050194">
    <property type="entry name" value="Glycosyltransferase_grp1"/>
</dbReference>
<name>A0ABY5LT18_9CYAN</name>
<dbReference type="SUPFAM" id="SSF53756">
    <property type="entry name" value="UDP-Glycosyltransferase/glycogen phosphorylase"/>
    <property type="match status" value="1"/>
</dbReference>
<keyword evidence="1" id="KW-0472">Membrane</keyword>
<keyword evidence="1" id="KW-0812">Transmembrane</keyword>
<feature type="domain" description="Glycosyl transferase family 1" evidence="2">
    <location>
        <begin position="217"/>
        <end position="391"/>
    </location>
</feature>
<protein>
    <submittedName>
        <fullName evidence="4">Glycosyltransferase family 4 protein</fullName>
    </submittedName>
</protein>
<keyword evidence="1" id="KW-1133">Transmembrane helix</keyword>
<accession>A0ABY5LT18</accession>
<dbReference type="Proteomes" id="UP001057561">
    <property type="component" value="Chromosome"/>
</dbReference>
<feature type="transmembrane region" description="Helical" evidence="1">
    <location>
        <begin position="86"/>
        <end position="109"/>
    </location>
</feature>
<dbReference type="PANTHER" id="PTHR45947:SF3">
    <property type="entry name" value="SULFOQUINOVOSYL TRANSFERASE SQD2"/>
    <property type="match status" value="1"/>
</dbReference>
<dbReference type="Gene3D" id="3.40.50.2000">
    <property type="entry name" value="Glycogen Phosphorylase B"/>
    <property type="match status" value="2"/>
</dbReference>
<gene>
    <name evidence="4" type="ORF">NG743_23055</name>
</gene>
<sequence length="414" mass="47787">MENISQLGSQVRHKTAYPDILVISRIFRPDEAVIGEYVYNRCLQDPDRVIVLAGSCAGDKKFDKSQQFPVYRWVNFLNFPACCDHWLGNIIQSGFNIIAAFLLAIKLYFRYHYRYIEWCHGYDFPALLLLSYILPIRFFIYLHGNDLLSVTSNPLWRWLLKLTLNRADGIVCNSSYIRNFLRNTFRLDTPTHVINPVVRSERFGNPTSLSHIDDLRNRIRQIYNIPETAIVILSVGNLVKYKNFNRVIDNIPVLLNFGVDVHCIICGEGSCEIQLKSQAKRLRIDQRVHFAGYVPERDLAGYYAACDIFAMLNSDNYEDQTIDNFGMVYLEAGYFGKPVIASRLGSVLDAVHHEENGLLVNPDSGYEVLQTFNRLCQDSQLREKLGRQGRELAKRKTYHRWLYSPESCSSCLLN</sequence>
<dbReference type="RefSeq" id="WP_257120976.1">
    <property type="nucleotide sequence ID" value="NZ_CP099464.1"/>
</dbReference>
<evidence type="ECO:0000313" key="4">
    <source>
        <dbReference type="EMBL" id="UUO14860.1"/>
    </source>
</evidence>
<proteinExistence type="predicted"/>
<dbReference type="InterPro" id="IPR028098">
    <property type="entry name" value="Glyco_trans_4-like_N"/>
</dbReference>
<feature type="domain" description="Glycosyltransferase subfamily 4-like N-terminal" evidence="3">
    <location>
        <begin position="99"/>
        <end position="201"/>
    </location>
</feature>
<evidence type="ECO:0000313" key="5">
    <source>
        <dbReference type="Proteomes" id="UP001057561"/>
    </source>
</evidence>
<organism evidence="4 5">
    <name type="scientific">Dolichospermum heterosporum TAC447</name>
    <dbReference type="NCBI Taxonomy" id="747523"/>
    <lineage>
        <taxon>Bacteria</taxon>
        <taxon>Bacillati</taxon>
        <taxon>Cyanobacteriota</taxon>
        <taxon>Cyanophyceae</taxon>
        <taxon>Nostocales</taxon>
        <taxon>Aphanizomenonaceae</taxon>
        <taxon>Dolichospermum</taxon>
        <taxon>Dolichospermum heterosporum</taxon>
    </lineage>
</organism>
<dbReference type="Pfam" id="PF13439">
    <property type="entry name" value="Glyco_transf_4"/>
    <property type="match status" value="1"/>
</dbReference>
<dbReference type="EMBL" id="CP099464">
    <property type="protein sequence ID" value="UUO14860.1"/>
    <property type="molecule type" value="Genomic_DNA"/>
</dbReference>
<dbReference type="Pfam" id="PF00534">
    <property type="entry name" value="Glycos_transf_1"/>
    <property type="match status" value="1"/>
</dbReference>
<dbReference type="CDD" id="cd03801">
    <property type="entry name" value="GT4_PimA-like"/>
    <property type="match status" value="1"/>
</dbReference>
<dbReference type="InterPro" id="IPR001296">
    <property type="entry name" value="Glyco_trans_1"/>
</dbReference>
<evidence type="ECO:0000259" key="2">
    <source>
        <dbReference type="Pfam" id="PF00534"/>
    </source>
</evidence>
<evidence type="ECO:0000259" key="3">
    <source>
        <dbReference type="Pfam" id="PF13439"/>
    </source>
</evidence>